<keyword evidence="1" id="KW-0805">Transcription regulation</keyword>
<evidence type="ECO:0000313" key="6">
    <source>
        <dbReference type="Proteomes" id="UP000182932"/>
    </source>
</evidence>
<reference evidence="5 6" key="1">
    <citation type="submission" date="2016-10" db="EMBL/GenBank/DDBJ databases">
        <authorList>
            <person name="Varghese N."/>
            <person name="Submissions S."/>
        </authorList>
    </citation>
    <scope>NUCLEOTIDE SEQUENCE [LARGE SCALE GENOMIC DNA]</scope>
    <source>
        <strain evidence="5 6">FF3</strain>
    </source>
</reference>
<protein>
    <submittedName>
        <fullName evidence="5">Transcriptional regulator, GntR family</fullName>
    </submittedName>
</protein>
<name>A0A975WA95_9RHOB</name>
<dbReference type="SMART" id="SM00895">
    <property type="entry name" value="FCD"/>
    <property type="match status" value="1"/>
</dbReference>
<keyword evidence="6" id="KW-1185">Reference proteome</keyword>
<dbReference type="RefSeq" id="WP_074836625.1">
    <property type="nucleotide sequence ID" value="NZ_FNYY01000007.1"/>
</dbReference>
<evidence type="ECO:0000256" key="3">
    <source>
        <dbReference type="ARBA" id="ARBA00023163"/>
    </source>
</evidence>
<evidence type="ECO:0000256" key="1">
    <source>
        <dbReference type="ARBA" id="ARBA00023015"/>
    </source>
</evidence>
<organism evidence="5 6">
    <name type="scientific">Marinovum algicola</name>
    <dbReference type="NCBI Taxonomy" id="42444"/>
    <lineage>
        <taxon>Bacteria</taxon>
        <taxon>Pseudomonadati</taxon>
        <taxon>Pseudomonadota</taxon>
        <taxon>Alphaproteobacteria</taxon>
        <taxon>Rhodobacterales</taxon>
        <taxon>Roseobacteraceae</taxon>
        <taxon>Marinovum</taxon>
    </lineage>
</organism>
<dbReference type="Gene3D" id="1.10.10.10">
    <property type="entry name" value="Winged helix-like DNA-binding domain superfamily/Winged helix DNA-binding domain"/>
    <property type="match status" value="1"/>
</dbReference>
<accession>A0A975WA95</accession>
<dbReference type="Gene3D" id="1.20.120.530">
    <property type="entry name" value="GntR ligand-binding domain-like"/>
    <property type="match status" value="1"/>
</dbReference>
<dbReference type="GO" id="GO:0003677">
    <property type="term" value="F:DNA binding"/>
    <property type="evidence" value="ECO:0007669"/>
    <property type="project" value="UniProtKB-KW"/>
</dbReference>
<dbReference type="InterPro" id="IPR036388">
    <property type="entry name" value="WH-like_DNA-bd_sf"/>
</dbReference>
<dbReference type="PANTHER" id="PTHR43537">
    <property type="entry name" value="TRANSCRIPTIONAL REGULATOR, GNTR FAMILY"/>
    <property type="match status" value="1"/>
</dbReference>
<gene>
    <name evidence="5" type="ORF">SAMN04487940_1079</name>
</gene>
<evidence type="ECO:0000259" key="4">
    <source>
        <dbReference type="PROSITE" id="PS50949"/>
    </source>
</evidence>
<dbReference type="PANTHER" id="PTHR43537:SF6">
    <property type="entry name" value="HTH-TYPE TRANSCRIPTIONAL REPRESSOR RSPR"/>
    <property type="match status" value="1"/>
</dbReference>
<keyword evidence="3" id="KW-0804">Transcription</keyword>
<dbReference type="EMBL" id="FNYY01000007">
    <property type="protein sequence ID" value="SEJ53757.1"/>
    <property type="molecule type" value="Genomic_DNA"/>
</dbReference>
<dbReference type="GO" id="GO:0003700">
    <property type="term" value="F:DNA-binding transcription factor activity"/>
    <property type="evidence" value="ECO:0007669"/>
    <property type="project" value="InterPro"/>
</dbReference>
<feature type="domain" description="HTH gntR-type" evidence="4">
    <location>
        <begin position="11"/>
        <end position="78"/>
    </location>
</feature>
<dbReference type="PROSITE" id="PS50949">
    <property type="entry name" value="HTH_GNTR"/>
    <property type="match status" value="1"/>
</dbReference>
<evidence type="ECO:0000313" key="5">
    <source>
        <dbReference type="EMBL" id="SEJ53757.1"/>
    </source>
</evidence>
<dbReference type="SUPFAM" id="SSF46785">
    <property type="entry name" value="Winged helix' DNA-binding domain"/>
    <property type="match status" value="1"/>
</dbReference>
<comment type="caution">
    <text evidence="5">The sequence shown here is derived from an EMBL/GenBank/DDBJ whole genome shotgun (WGS) entry which is preliminary data.</text>
</comment>
<dbReference type="GeneID" id="80818491"/>
<dbReference type="InterPro" id="IPR000524">
    <property type="entry name" value="Tscrpt_reg_HTH_GntR"/>
</dbReference>
<dbReference type="Pfam" id="PF07729">
    <property type="entry name" value="FCD"/>
    <property type="match status" value="1"/>
</dbReference>
<evidence type="ECO:0000256" key="2">
    <source>
        <dbReference type="ARBA" id="ARBA00023125"/>
    </source>
</evidence>
<keyword evidence="2" id="KW-0238">DNA-binding</keyword>
<dbReference type="AlphaFoldDB" id="A0A975WA95"/>
<dbReference type="SUPFAM" id="SSF48008">
    <property type="entry name" value="GntR ligand-binding domain-like"/>
    <property type="match status" value="1"/>
</dbReference>
<proteinExistence type="predicted"/>
<dbReference type="Pfam" id="PF00392">
    <property type="entry name" value="GntR"/>
    <property type="match status" value="1"/>
</dbReference>
<dbReference type="InterPro" id="IPR008920">
    <property type="entry name" value="TF_FadR/GntR_C"/>
</dbReference>
<dbReference type="SMART" id="SM00345">
    <property type="entry name" value="HTH_GNTR"/>
    <property type="match status" value="1"/>
</dbReference>
<dbReference type="InterPro" id="IPR036390">
    <property type="entry name" value="WH_DNA-bd_sf"/>
</dbReference>
<sequence>MLKTMDTPVARTSTDMVFNALYEEISTLKLLPGTKMSEAEVANRMGVSRQPVRDAFNRLGNMGLLLIRPQRATVVRGFSMDEIQNSRFIRLAVELEVIREACAVWDAEKAGLLEASLAEQRAVIDAGQNDRFHAMDYDFHRLICELGGRPLAFETIERCKQTVDRLCVLSFGQERALSDVFGDHCDIAQALAARDEQAVRDVMRRHLRRLDETVTQIHSAHADYFE</sequence>
<dbReference type="Proteomes" id="UP000182932">
    <property type="component" value="Unassembled WGS sequence"/>
</dbReference>
<dbReference type="InterPro" id="IPR011711">
    <property type="entry name" value="GntR_C"/>
</dbReference>